<protein>
    <submittedName>
        <fullName evidence="3">Uncharacterized protein</fullName>
    </submittedName>
</protein>
<evidence type="ECO:0000313" key="4">
    <source>
        <dbReference type="Proteomes" id="UP000694426"/>
    </source>
</evidence>
<reference evidence="3" key="1">
    <citation type="submission" date="2025-08" db="UniProtKB">
        <authorList>
            <consortium name="Ensembl"/>
        </authorList>
    </citation>
    <scope>IDENTIFICATION</scope>
</reference>
<dbReference type="GO" id="GO:0005737">
    <property type="term" value="C:cytoplasm"/>
    <property type="evidence" value="ECO:0007669"/>
    <property type="project" value="TreeGrafter"/>
</dbReference>
<dbReference type="PANTHER" id="PTHR35154">
    <property type="entry name" value="GBP PROTEIN"/>
    <property type="match status" value="1"/>
</dbReference>
<feature type="region of interest" description="Disordered" evidence="2">
    <location>
        <begin position="261"/>
        <end position="292"/>
    </location>
</feature>
<organism evidence="3 4">
    <name type="scientific">Anser brachyrhynchus</name>
    <name type="common">Pink-footed goose</name>
    <dbReference type="NCBI Taxonomy" id="132585"/>
    <lineage>
        <taxon>Eukaryota</taxon>
        <taxon>Metazoa</taxon>
        <taxon>Chordata</taxon>
        <taxon>Craniata</taxon>
        <taxon>Vertebrata</taxon>
        <taxon>Euteleostomi</taxon>
        <taxon>Archelosauria</taxon>
        <taxon>Archosauria</taxon>
        <taxon>Dinosauria</taxon>
        <taxon>Saurischia</taxon>
        <taxon>Theropoda</taxon>
        <taxon>Coelurosauria</taxon>
        <taxon>Aves</taxon>
        <taxon>Neognathae</taxon>
        <taxon>Galloanserae</taxon>
        <taxon>Anseriformes</taxon>
        <taxon>Anatidae</taxon>
        <taxon>Anserinae</taxon>
        <taxon>Anser</taxon>
    </lineage>
</organism>
<reference evidence="3" key="2">
    <citation type="submission" date="2025-09" db="UniProtKB">
        <authorList>
            <consortium name="Ensembl"/>
        </authorList>
    </citation>
    <scope>IDENTIFICATION</scope>
</reference>
<comment type="similarity">
    <text evidence="1">Belongs to the GSK-3-binding protein family.</text>
</comment>
<sequence length="292" mass="31293">MRRHFFSERAVRLWDGLPREVVESPSLGVFKERLDVVLRDMVQWVTLVGGGWLDQVISKGFSNPNDCVILIRIMQNEVPAAFLSAGGLQPRPPRRRLPAAPRPARPLVLRRPAAPPRPGPAAPLCLSRSPPSAANPRGPAPCRAAGFERGRARDRAAPYSPRCPSAAGVGGGCGAPAQPPPPRVAKQLCGRGWLRSAARRRKEQRQRQQQQQQRRQRAADGPAADGPAADEEDDDDPHRLLQQLILSGNLIKEAVRRLQLAVAASSASSASSSASSSSAASGGDGEALRALQ</sequence>
<name>A0A8B9I9M9_9AVES</name>
<evidence type="ECO:0000256" key="2">
    <source>
        <dbReference type="SAM" id="MobiDB-lite"/>
    </source>
</evidence>
<feature type="compositionally biased region" description="Basic and acidic residues" evidence="2">
    <location>
        <begin position="146"/>
        <end position="156"/>
    </location>
</feature>
<accession>A0A8B9I9M9</accession>
<evidence type="ECO:0000256" key="1">
    <source>
        <dbReference type="ARBA" id="ARBA00010422"/>
    </source>
</evidence>
<dbReference type="Pfam" id="PF05350">
    <property type="entry name" value="GSK-3_bind"/>
    <property type="match status" value="1"/>
</dbReference>
<dbReference type="GeneTree" id="ENSGT00950000185308"/>
<evidence type="ECO:0000313" key="3">
    <source>
        <dbReference type="Ensembl" id="ENSABRP00000019835.1"/>
    </source>
</evidence>
<dbReference type="AlphaFoldDB" id="A0A8B9I9M9"/>
<keyword evidence="4" id="KW-1185">Reference proteome</keyword>
<proteinExistence type="inferred from homology"/>
<feature type="compositionally biased region" description="Low complexity" evidence="2">
    <location>
        <begin position="207"/>
        <end position="227"/>
    </location>
</feature>
<feature type="compositionally biased region" description="Low complexity" evidence="2">
    <location>
        <begin position="263"/>
        <end position="281"/>
    </location>
</feature>
<dbReference type="Ensembl" id="ENSABRT00000027939.1">
    <property type="protein sequence ID" value="ENSABRP00000019835.1"/>
    <property type="gene ID" value="ENSABRG00000016954.1"/>
</dbReference>
<dbReference type="Proteomes" id="UP000694426">
    <property type="component" value="Unplaced"/>
</dbReference>
<dbReference type="InterPro" id="IPR008014">
    <property type="entry name" value="GSK3-bd"/>
</dbReference>
<feature type="region of interest" description="Disordered" evidence="2">
    <location>
        <begin position="85"/>
        <end position="239"/>
    </location>
</feature>
<dbReference type="PANTHER" id="PTHR35154:SF3">
    <property type="entry name" value="GBP PROTEIN"/>
    <property type="match status" value="1"/>
</dbReference>